<sequence length="72" mass="8328">MTMPAWEPHVPRAPRRIRVAEYSCCDAYQLCSEAGQYFILRQTETGGVCSHARQVWDELLAQHTRSHRPEAE</sequence>
<proteinExistence type="predicted"/>
<gene>
    <name evidence="1" type="ORF">E1294_46140</name>
</gene>
<dbReference type="EMBL" id="SMKP01000230">
    <property type="protein sequence ID" value="TDD10459.1"/>
    <property type="molecule type" value="Genomic_DNA"/>
</dbReference>
<dbReference type="Proteomes" id="UP000294543">
    <property type="component" value="Unassembled WGS sequence"/>
</dbReference>
<comment type="caution">
    <text evidence="1">The sequence shown here is derived from an EMBL/GenBank/DDBJ whole genome shotgun (WGS) entry which is preliminary data.</text>
</comment>
<evidence type="ECO:0000313" key="2">
    <source>
        <dbReference type="Proteomes" id="UP000294543"/>
    </source>
</evidence>
<organism evidence="1 2">
    <name type="scientific">Nonomuraea diastatica</name>
    <dbReference type="NCBI Taxonomy" id="1848329"/>
    <lineage>
        <taxon>Bacteria</taxon>
        <taxon>Bacillati</taxon>
        <taxon>Actinomycetota</taxon>
        <taxon>Actinomycetes</taxon>
        <taxon>Streptosporangiales</taxon>
        <taxon>Streptosporangiaceae</taxon>
        <taxon>Nonomuraea</taxon>
    </lineage>
</organism>
<keyword evidence="2" id="KW-1185">Reference proteome</keyword>
<dbReference type="AlphaFoldDB" id="A0A4R4VWH8"/>
<dbReference type="RefSeq" id="WP_132518164.1">
    <property type="nucleotide sequence ID" value="NZ_SMKP01000230.1"/>
</dbReference>
<dbReference type="OrthoDB" id="3543269at2"/>
<reference evidence="1 2" key="1">
    <citation type="submission" date="2019-03" db="EMBL/GenBank/DDBJ databases">
        <title>Draft genome sequences of novel Actinobacteria.</title>
        <authorList>
            <person name="Sahin N."/>
            <person name="Ay H."/>
            <person name="Saygin H."/>
        </authorList>
    </citation>
    <scope>NUCLEOTIDE SEQUENCE [LARGE SCALE GENOMIC DNA]</scope>
    <source>
        <strain evidence="1 2">KC712</strain>
    </source>
</reference>
<name>A0A4R4VWH8_9ACTN</name>
<accession>A0A4R4VWH8</accession>
<evidence type="ECO:0000313" key="1">
    <source>
        <dbReference type="EMBL" id="TDD10459.1"/>
    </source>
</evidence>
<protein>
    <submittedName>
        <fullName evidence="1">Uncharacterized protein</fullName>
    </submittedName>
</protein>